<dbReference type="GO" id="GO:0005874">
    <property type="term" value="C:microtubule"/>
    <property type="evidence" value="ECO:0007669"/>
    <property type="project" value="UniProtKB-KW"/>
</dbReference>
<keyword evidence="9" id="KW-0378">Hydrolase</keyword>
<keyword evidence="10" id="KW-0460">Magnesium</keyword>
<name>A0A7I8VKM7_9ANNE</name>
<evidence type="ECO:0000256" key="10">
    <source>
        <dbReference type="ARBA" id="ARBA00022842"/>
    </source>
</evidence>
<comment type="catalytic activity">
    <reaction evidence="14">
        <text>GTP + H2O = GDP + phosphate + H(+)</text>
        <dbReference type="Rhea" id="RHEA:19669"/>
        <dbReference type="ChEBI" id="CHEBI:15377"/>
        <dbReference type="ChEBI" id="CHEBI:15378"/>
        <dbReference type="ChEBI" id="CHEBI:37565"/>
        <dbReference type="ChEBI" id="CHEBI:43474"/>
        <dbReference type="ChEBI" id="CHEBI:58189"/>
    </reaction>
    <physiologicalReaction direction="left-to-right" evidence="14">
        <dbReference type="Rhea" id="RHEA:19670"/>
    </physiologicalReaction>
</comment>
<dbReference type="SMART" id="SM00865">
    <property type="entry name" value="Tubulin_C"/>
    <property type="match status" value="1"/>
</dbReference>
<evidence type="ECO:0000259" key="16">
    <source>
        <dbReference type="SMART" id="SM00864"/>
    </source>
</evidence>
<dbReference type="PRINTS" id="PR01161">
    <property type="entry name" value="TUBULIN"/>
</dbReference>
<evidence type="ECO:0000256" key="2">
    <source>
        <dbReference type="ARBA" id="ARBA00004245"/>
    </source>
</evidence>
<comment type="subcellular location">
    <subcellularLocation>
        <location evidence="2">Cytoplasm</location>
        <location evidence="2">Cytoskeleton</location>
    </subcellularLocation>
</comment>
<dbReference type="InterPro" id="IPR023123">
    <property type="entry name" value="Tubulin_C"/>
</dbReference>
<dbReference type="PANTHER" id="PTHR11588">
    <property type="entry name" value="TUBULIN"/>
    <property type="match status" value="1"/>
</dbReference>
<dbReference type="InterPro" id="IPR000217">
    <property type="entry name" value="Tubulin"/>
</dbReference>
<proteinExistence type="inferred from homology"/>
<evidence type="ECO:0000256" key="3">
    <source>
        <dbReference type="ARBA" id="ARBA00009636"/>
    </source>
</evidence>
<dbReference type="Gene3D" id="3.40.50.1440">
    <property type="entry name" value="Tubulin/FtsZ, GTPase domain"/>
    <property type="match status" value="1"/>
</dbReference>
<comment type="similarity">
    <text evidence="3 15">Belongs to the tubulin family.</text>
</comment>
<dbReference type="GO" id="GO:0005525">
    <property type="term" value="F:GTP binding"/>
    <property type="evidence" value="ECO:0007669"/>
    <property type="project" value="UniProtKB-UniRule"/>
</dbReference>
<evidence type="ECO:0000256" key="9">
    <source>
        <dbReference type="ARBA" id="ARBA00022801"/>
    </source>
</evidence>
<feature type="domain" description="Tubulin/FtsZ 2-layer sandwich" evidence="17">
    <location>
        <begin position="249"/>
        <end position="394"/>
    </location>
</feature>
<dbReference type="CDD" id="cd02186">
    <property type="entry name" value="alpha_tubulin"/>
    <property type="match status" value="1"/>
</dbReference>
<evidence type="ECO:0000256" key="15">
    <source>
        <dbReference type="RuleBase" id="RU000352"/>
    </source>
</evidence>
<dbReference type="Gene3D" id="1.10.287.600">
    <property type="entry name" value="Helix hairpin bin"/>
    <property type="match status" value="1"/>
</dbReference>
<evidence type="ECO:0000256" key="6">
    <source>
        <dbReference type="ARBA" id="ARBA00022701"/>
    </source>
</evidence>
<dbReference type="Gene3D" id="3.30.1330.20">
    <property type="entry name" value="Tubulin/FtsZ, C-terminal domain"/>
    <property type="match status" value="1"/>
</dbReference>
<keyword evidence="6 15" id="KW-0493">Microtubule</keyword>
<dbReference type="AlphaFoldDB" id="A0A7I8VKM7"/>
<comment type="cofactor">
    <cofactor evidence="1">
        <name>Mg(2+)</name>
        <dbReference type="ChEBI" id="CHEBI:18420"/>
    </cofactor>
</comment>
<dbReference type="InterPro" id="IPR008280">
    <property type="entry name" value="Tub_FtsZ_C"/>
</dbReference>
<accession>A0A7I8VKM7</accession>
<keyword evidence="11 15" id="KW-0342">GTP-binding</keyword>
<evidence type="ECO:0000256" key="5">
    <source>
        <dbReference type="ARBA" id="ARBA00022490"/>
    </source>
</evidence>
<evidence type="ECO:0000256" key="1">
    <source>
        <dbReference type="ARBA" id="ARBA00001946"/>
    </source>
</evidence>
<reference evidence="18 19" key="1">
    <citation type="submission" date="2020-08" db="EMBL/GenBank/DDBJ databases">
        <authorList>
            <person name="Hejnol A."/>
        </authorList>
    </citation>
    <scope>NUCLEOTIDE SEQUENCE [LARGE SCALE GENOMIC DNA]</scope>
</reference>
<dbReference type="SUPFAM" id="SSF52490">
    <property type="entry name" value="Tubulin nucleotide-binding domain-like"/>
    <property type="match status" value="1"/>
</dbReference>
<dbReference type="Pfam" id="PF00091">
    <property type="entry name" value="Tubulin"/>
    <property type="match status" value="1"/>
</dbReference>
<dbReference type="Proteomes" id="UP000549394">
    <property type="component" value="Unassembled WGS sequence"/>
</dbReference>
<gene>
    <name evidence="18" type="ORF">DGYR_LOCUS4890</name>
</gene>
<evidence type="ECO:0000256" key="7">
    <source>
        <dbReference type="ARBA" id="ARBA00022723"/>
    </source>
</evidence>
<dbReference type="GO" id="GO:0016787">
    <property type="term" value="F:hydrolase activity"/>
    <property type="evidence" value="ECO:0007669"/>
    <property type="project" value="UniProtKB-KW"/>
</dbReference>
<dbReference type="InterPro" id="IPR017975">
    <property type="entry name" value="Tubulin_CS"/>
</dbReference>
<comment type="function">
    <text evidence="13 15">Tubulin is the major constituent of microtubules, a cylinder consisting of laterally associated linear protofilaments composed of alpha- and beta-tubulin heterodimers. Microtubules grow by the addition of GTP-tubulin dimers to the microtubule end, where a stabilizing cap forms. Below the cap, tubulin dimers are in GDP-bound state, owing to GTPase activity of alpha-tubulin.</text>
</comment>
<sequence length="465" mass="52180">MGREIVSLNVGQAGCELATSVWQLYAAEHNIDANGKRSKERSEEDGCDCFFAETLSGQFVPRTILLDSEPTVVDKIRNSNQKHLFHPSYIINGKEDAASNFARAYFQISSAQTNLMSQLDEQIRKLVENCDNLQGFFMLHSFGGGTGAGLTAKLMEIMSREYEKKTKFSFSIYPSSEISPVIVEPYNAVHASHHMMDHSDCCFLYDNEAIFDICQNRLGVEQPSYVNLNRLISQVLSSITASLRFTGCLNVDLAEFQTNLVPYPRIHFPLTSFSPFIPPSSVNHERMSAKQLTSDAFEPHSQMVKCEPLKHQFMACCMLYRGDFTPKDVNSAIQFLRGSRSLSFVDWCPTGFKVGINSQSPITVADSDQGNTNRALCMLSNNTAISGSWKSLGRKFDLMFRKRAFVHWYVIEGMEEGEFNEARYDLAALEKDYEEVSAETVDNSESCVKSTAVNSINNLPMKVIT</sequence>
<dbReference type="Pfam" id="PF03953">
    <property type="entry name" value="Tubulin_C"/>
    <property type="match status" value="1"/>
</dbReference>
<evidence type="ECO:0000259" key="17">
    <source>
        <dbReference type="SMART" id="SM00865"/>
    </source>
</evidence>
<evidence type="ECO:0000313" key="19">
    <source>
        <dbReference type="Proteomes" id="UP000549394"/>
    </source>
</evidence>
<dbReference type="FunFam" id="3.40.50.1440:FF:000011">
    <property type="entry name" value="Tubulin alpha chain"/>
    <property type="match status" value="1"/>
</dbReference>
<feature type="domain" description="Tubulin/FtsZ GTPase" evidence="16">
    <location>
        <begin position="47"/>
        <end position="247"/>
    </location>
</feature>
<dbReference type="SUPFAM" id="SSF55307">
    <property type="entry name" value="Tubulin C-terminal domain-like"/>
    <property type="match status" value="1"/>
</dbReference>
<keyword evidence="19" id="KW-1185">Reference proteome</keyword>
<dbReference type="GO" id="GO:0046872">
    <property type="term" value="F:metal ion binding"/>
    <property type="evidence" value="ECO:0007669"/>
    <property type="project" value="UniProtKB-KW"/>
</dbReference>
<organism evidence="18 19">
    <name type="scientific">Dimorphilus gyrociliatus</name>
    <dbReference type="NCBI Taxonomy" id="2664684"/>
    <lineage>
        <taxon>Eukaryota</taxon>
        <taxon>Metazoa</taxon>
        <taxon>Spiralia</taxon>
        <taxon>Lophotrochozoa</taxon>
        <taxon>Annelida</taxon>
        <taxon>Polychaeta</taxon>
        <taxon>Polychaeta incertae sedis</taxon>
        <taxon>Dinophilidae</taxon>
        <taxon>Dimorphilus</taxon>
    </lineage>
</organism>
<comment type="subunit">
    <text evidence="4 15">Dimer of alpha and beta chains. A typical microtubule is a hollow water-filled tube with an outer diameter of 25 nm and an inner diameter of 15 nM. Alpha-beta heterodimers associate head-to-tail to form protofilaments running lengthwise along the microtubule wall with the beta-tubulin subunit facing the microtubule plus end conferring a structural polarity. Microtubules usually have 13 protofilaments but different protofilament numbers can be found in some organisms and specialized cells.</text>
</comment>
<dbReference type="GO" id="GO:0007017">
    <property type="term" value="P:microtubule-based process"/>
    <property type="evidence" value="ECO:0007669"/>
    <property type="project" value="InterPro"/>
</dbReference>
<keyword evidence="5" id="KW-0963">Cytoplasm</keyword>
<dbReference type="SMART" id="SM00864">
    <property type="entry name" value="Tubulin"/>
    <property type="match status" value="1"/>
</dbReference>
<dbReference type="InterPro" id="IPR003008">
    <property type="entry name" value="Tubulin_FtsZ_GTPase"/>
</dbReference>
<evidence type="ECO:0000313" key="18">
    <source>
        <dbReference type="EMBL" id="CAD5116251.1"/>
    </source>
</evidence>
<evidence type="ECO:0000256" key="4">
    <source>
        <dbReference type="ARBA" id="ARBA00011747"/>
    </source>
</evidence>
<dbReference type="InterPro" id="IPR037103">
    <property type="entry name" value="Tubulin/FtsZ-like_C"/>
</dbReference>
<dbReference type="PRINTS" id="PR01162">
    <property type="entry name" value="ALPHATUBULIN"/>
</dbReference>
<dbReference type="PROSITE" id="PS00227">
    <property type="entry name" value="TUBULIN"/>
    <property type="match status" value="1"/>
</dbReference>
<dbReference type="EMBL" id="CAJFCJ010000006">
    <property type="protein sequence ID" value="CAD5116251.1"/>
    <property type="molecule type" value="Genomic_DNA"/>
</dbReference>
<evidence type="ECO:0000256" key="11">
    <source>
        <dbReference type="ARBA" id="ARBA00023134"/>
    </source>
</evidence>
<dbReference type="FunFam" id="1.10.287.600:FF:000001">
    <property type="entry name" value="Tubulin alpha chain"/>
    <property type="match status" value="1"/>
</dbReference>
<dbReference type="InterPro" id="IPR018316">
    <property type="entry name" value="Tubulin/FtsZ_2-layer-sand-dom"/>
</dbReference>
<evidence type="ECO:0000256" key="8">
    <source>
        <dbReference type="ARBA" id="ARBA00022741"/>
    </source>
</evidence>
<evidence type="ECO:0000256" key="14">
    <source>
        <dbReference type="ARBA" id="ARBA00049117"/>
    </source>
</evidence>
<evidence type="ECO:0000256" key="12">
    <source>
        <dbReference type="ARBA" id="ARBA00023212"/>
    </source>
</evidence>
<keyword evidence="8 15" id="KW-0547">Nucleotide-binding</keyword>
<dbReference type="OrthoDB" id="1662883at2759"/>
<dbReference type="GO" id="GO:0005200">
    <property type="term" value="F:structural constituent of cytoskeleton"/>
    <property type="evidence" value="ECO:0007669"/>
    <property type="project" value="InterPro"/>
</dbReference>
<keyword evidence="7" id="KW-0479">Metal-binding</keyword>
<dbReference type="InterPro" id="IPR036525">
    <property type="entry name" value="Tubulin/FtsZ_GTPase_sf"/>
</dbReference>
<keyword evidence="12" id="KW-0206">Cytoskeleton</keyword>
<evidence type="ECO:0000256" key="13">
    <source>
        <dbReference type="ARBA" id="ARBA00034296"/>
    </source>
</evidence>
<comment type="caution">
    <text evidence="18">The sequence shown here is derived from an EMBL/GenBank/DDBJ whole genome shotgun (WGS) entry which is preliminary data.</text>
</comment>
<protein>
    <recommendedName>
        <fullName evidence="15">Tubulin alpha chain</fullName>
    </recommendedName>
</protein>
<dbReference type="InterPro" id="IPR002452">
    <property type="entry name" value="Alpha_tubulin"/>
</dbReference>